<comment type="similarity">
    <text evidence="1">Belongs to the N(4)/N(6)-methyltransferase family.</text>
</comment>
<accession>A0A329E7H1</accession>
<dbReference type="SUPFAM" id="SSF53335">
    <property type="entry name" value="S-adenosyl-L-methionine-dependent methyltransferases"/>
    <property type="match status" value="1"/>
</dbReference>
<dbReference type="GO" id="GO:0008170">
    <property type="term" value="F:N-methyltransferase activity"/>
    <property type="evidence" value="ECO:0007669"/>
    <property type="project" value="InterPro"/>
</dbReference>
<dbReference type="InterPro" id="IPR029063">
    <property type="entry name" value="SAM-dependent_MTases_sf"/>
</dbReference>
<dbReference type="Proteomes" id="UP000248729">
    <property type="component" value="Unassembled WGS sequence"/>
</dbReference>
<dbReference type="Gene3D" id="3.40.50.150">
    <property type="entry name" value="Vaccinia Virus protein VP39"/>
    <property type="match status" value="1"/>
</dbReference>
<feature type="domain" description="DNA methylase adenine-specific" evidence="2">
    <location>
        <begin position="92"/>
        <end position="141"/>
    </location>
</feature>
<dbReference type="GO" id="GO:0032259">
    <property type="term" value="P:methylation"/>
    <property type="evidence" value="ECO:0007669"/>
    <property type="project" value="UniProtKB-KW"/>
</dbReference>
<gene>
    <name evidence="3" type="ORF">DET48_1142</name>
</gene>
<dbReference type="GO" id="GO:0003677">
    <property type="term" value="F:DNA binding"/>
    <property type="evidence" value="ECO:0007669"/>
    <property type="project" value="InterPro"/>
</dbReference>
<dbReference type="InterPro" id="IPR003356">
    <property type="entry name" value="DNA_methylase_A-5"/>
</dbReference>
<protein>
    <submittedName>
        <fullName evidence="3">N-6 DNA methylase</fullName>
    </submittedName>
</protein>
<dbReference type="EMBL" id="QLTR01000014">
    <property type="protein sequence ID" value="RAS62608.1"/>
    <property type="molecule type" value="Genomic_DNA"/>
</dbReference>
<evidence type="ECO:0000256" key="1">
    <source>
        <dbReference type="ARBA" id="ARBA00006594"/>
    </source>
</evidence>
<dbReference type="AlphaFoldDB" id="A0A329E7H1"/>
<evidence type="ECO:0000259" key="2">
    <source>
        <dbReference type="Pfam" id="PF02384"/>
    </source>
</evidence>
<proteinExistence type="inferred from homology"/>
<evidence type="ECO:0000313" key="4">
    <source>
        <dbReference type="Proteomes" id="UP000248729"/>
    </source>
</evidence>
<comment type="caution">
    <text evidence="3">The sequence shown here is derived from an EMBL/GenBank/DDBJ whole genome shotgun (WGS) entry which is preliminary data.</text>
</comment>
<reference evidence="3 4" key="1">
    <citation type="submission" date="2018-06" db="EMBL/GenBank/DDBJ databases">
        <title>Freshwater and sediment microbial communities from various areas in North America, analyzing microbe dynamics in response to fracking.</title>
        <authorList>
            <person name="Lamendella R."/>
        </authorList>
    </citation>
    <scope>NUCLEOTIDE SEQUENCE [LARGE SCALE GENOMIC DNA]</scope>
    <source>
        <strain evidence="3 4">99A</strain>
    </source>
</reference>
<sequence>MQYPKEFEYEFKHLAPYHHRYKVWDDFITCFAISLNNSVARDTYLEEKYLTIINQYERDDRFKFAKLAGLLVMAFEESGYCDLLGELYMKMEISSKNLGQFFTPYSVSKVCALLSMDKKKIERQRYITVHEPASGSGGMVVWW</sequence>
<organism evidence="3 4">
    <name type="scientific">Vibrio diazotrophicus</name>
    <dbReference type="NCBI Taxonomy" id="685"/>
    <lineage>
        <taxon>Bacteria</taxon>
        <taxon>Pseudomonadati</taxon>
        <taxon>Pseudomonadota</taxon>
        <taxon>Gammaproteobacteria</taxon>
        <taxon>Vibrionales</taxon>
        <taxon>Vibrionaceae</taxon>
        <taxon>Vibrio</taxon>
    </lineage>
</organism>
<keyword evidence="3" id="KW-0489">Methyltransferase</keyword>
<name>A0A329E7H1_VIBDI</name>
<evidence type="ECO:0000313" key="3">
    <source>
        <dbReference type="EMBL" id="RAS62608.1"/>
    </source>
</evidence>
<dbReference type="RefSeq" id="WP_112404058.1">
    <property type="nucleotide sequence ID" value="NZ_QLTR01000014.1"/>
</dbReference>
<dbReference type="Pfam" id="PF02384">
    <property type="entry name" value="N6_Mtase"/>
    <property type="match status" value="1"/>
</dbReference>
<keyword evidence="3" id="KW-0808">Transferase</keyword>